<dbReference type="EMBL" id="PDUD01000002">
    <property type="protein sequence ID" value="PHN08163.1"/>
    <property type="molecule type" value="Genomic_DNA"/>
</dbReference>
<sequence>MVDLKVSGQGPAIRTFFQKGAPTVPEGSSALGGEPIMGRQFLNCNIKFNYKVRAAVWSNINLIA</sequence>
<dbReference type="Proteomes" id="UP000223913">
    <property type="component" value="Unassembled WGS sequence"/>
</dbReference>
<evidence type="ECO:0000313" key="1">
    <source>
        <dbReference type="EMBL" id="PHN08163.1"/>
    </source>
</evidence>
<accession>A0A2D0NK95</accession>
<organism evidence="1 2">
    <name type="scientific">Flavilitoribacter nigricans (strain ATCC 23147 / DSM 23189 / NBRC 102662 / NCIMB 1420 / SS-2)</name>
    <name type="common">Lewinella nigricans</name>
    <dbReference type="NCBI Taxonomy" id="1122177"/>
    <lineage>
        <taxon>Bacteria</taxon>
        <taxon>Pseudomonadati</taxon>
        <taxon>Bacteroidota</taxon>
        <taxon>Saprospiria</taxon>
        <taxon>Saprospirales</taxon>
        <taxon>Lewinellaceae</taxon>
        <taxon>Flavilitoribacter</taxon>
    </lineage>
</organism>
<comment type="caution">
    <text evidence="1">The sequence shown here is derived from an EMBL/GenBank/DDBJ whole genome shotgun (WGS) entry which is preliminary data.</text>
</comment>
<name>A0A2D0NK95_FLAN2</name>
<protein>
    <submittedName>
        <fullName evidence="1">Uncharacterized protein</fullName>
    </submittedName>
</protein>
<dbReference type="AlphaFoldDB" id="A0A2D0NK95"/>
<gene>
    <name evidence="1" type="ORF">CRP01_02245</name>
</gene>
<reference evidence="1 2" key="1">
    <citation type="submission" date="2017-10" db="EMBL/GenBank/DDBJ databases">
        <title>The draft genome sequence of Lewinella nigricans NBRC 102662.</title>
        <authorList>
            <person name="Wang K."/>
        </authorList>
    </citation>
    <scope>NUCLEOTIDE SEQUENCE [LARGE SCALE GENOMIC DNA]</scope>
    <source>
        <strain evidence="1 2">NBRC 102662</strain>
    </source>
</reference>
<proteinExistence type="predicted"/>
<keyword evidence="2" id="KW-1185">Reference proteome</keyword>
<evidence type="ECO:0000313" key="2">
    <source>
        <dbReference type="Proteomes" id="UP000223913"/>
    </source>
</evidence>